<proteinExistence type="predicted"/>
<evidence type="ECO:0000256" key="3">
    <source>
        <dbReference type="ARBA" id="ARBA00043265"/>
    </source>
</evidence>
<name>A0A8D2MCL5_ZONAL</name>
<dbReference type="Pfam" id="PF07686">
    <property type="entry name" value="V-set"/>
    <property type="match status" value="1"/>
</dbReference>
<keyword evidence="6" id="KW-1185">Reference proteome</keyword>
<keyword evidence="3" id="KW-1280">Immunoglobulin</keyword>
<dbReference type="GO" id="GO:0005576">
    <property type="term" value="C:extracellular region"/>
    <property type="evidence" value="ECO:0007669"/>
    <property type="project" value="UniProtKB-ARBA"/>
</dbReference>
<dbReference type="SUPFAM" id="SSF48726">
    <property type="entry name" value="Immunoglobulin"/>
    <property type="match status" value="1"/>
</dbReference>
<dbReference type="Proteomes" id="UP000694413">
    <property type="component" value="Unassembled WGS sequence"/>
</dbReference>
<dbReference type="SMART" id="SM00406">
    <property type="entry name" value="IGv"/>
    <property type="match status" value="1"/>
</dbReference>
<evidence type="ECO:0000256" key="1">
    <source>
        <dbReference type="ARBA" id="ARBA00022859"/>
    </source>
</evidence>
<evidence type="ECO:0000256" key="2">
    <source>
        <dbReference type="ARBA" id="ARBA00023130"/>
    </source>
</evidence>
<dbReference type="AlphaFoldDB" id="A0A8D2MCL5"/>
<dbReference type="InterPro" id="IPR013783">
    <property type="entry name" value="Ig-like_fold"/>
</dbReference>
<evidence type="ECO:0000313" key="6">
    <source>
        <dbReference type="Proteomes" id="UP000694413"/>
    </source>
</evidence>
<accession>A0A8D2MCL5</accession>
<dbReference type="InterPro" id="IPR007110">
    <property type="entry name" value="Ig-like_dom"/>
</dbReference>
<protein>
    <recommendedName>
        <fullName evidence="4">Ig-like domain-containing protein</fullName>
    </recommendedName>
</protein>
<dbReference type="Ensembl" id="ENSZALT00000008509.1">
    <property type="protein sequence ID" value="ENSZALP00000005771.1"/>
    <property type="gene ID" value="ENSZALG00000005353.1"/>
</dbReference>
<dbReference type="InterPro" id="IPR003599">
    <property type="entry name" value="Ig_sub"/>
</dbReference>
<dbReference type="Gene3D" id="2.60.40.10">
    <property type="entry name" value="Immunoglobulins"/>
    <property type="match status" value="1"/>
</dbReference>
<dbReference type="GO" id="GO:0019814">
    <property type="term" value="C:immunoglobulin complex"/>
    <property type="evidence" value="ECO:0007669"/>
    <property type="project" value="UniProtKB-KW"/>
</dbReference>
<reference evidence="5" key="2">
    <citation type="submission" date="2025-09" db="UniProtKB">
        <authorList>
            <consortium name="Ensembl"/>
        </authorList>
    </citation>
    <scope>IDENTIFICATION</scope>
</reference>
<dbReference type="GO" id="GO:0002250">
    <property type="term" value="P:adaptive immune response"/>
    <property type="evidence" value="ECO:0007669"/>
    <property type="project" value="UniProtKB-KW"/>
</dbReference>
<feature type="domain" description="Ig-like" evidence="4">
    <location>
        <begin position="13"/>
        <end position="122"/>
    </location>
</feature>
<keyword evidence="2" id="KW-1064">Adaptive immunity</keyword>
<dbReference type="InterPro" id="IPR050199">
    <property type="entry name" value="IgHV"/>
</dbReference>
<dbReference type="PANTHER" id="PTHR23266">
    <property type="entry name" value="IMMUNOGLOBULIN HEAVY CHAIN"/>
    <property type="match status" value="1"/>
</dbReference>
<organism evidence="5 6">
    <name type="scientific">Zonotrichia albicollis</name>
    <name type="common">White-throated sparrow</name>
    <name type="synonym">Fringilla albicollis</name>
    <dbReference type="NCBI Taxonomy" id="44394"/>
    <lineage>
        <taxon>Eukaryota</taxon>
        <taxon>Metazoa</taxon>
        <taxon>Chordata</taxon>
        <taxon>Craniata</taxon>
        <taxon>Vertebrata</taxon>
        <taxon>Euteleostomi</taxon>
        <taxon>Archelosauria</taxon>
        <taxon>Archosauria</taxon>
        <taxon>Dinosauria</taxon>
        <taxon>Saurischia</taxon>
        <taxon>Theropoda</taxon>
        <taxon>Coelurosauria</taxon>
        <taxon>Aves</taxon>
        <taxon>Neognathae</taxon>
        <taxon>Neoaves</taxon>
        <taxon>Telluraves</taxon>
        <taxon>Australaves</taxon>
        <taxon>Passeriformes</taxon>
        <taxon>Passerellidae</taxon>
        <taxon>Zonotrichia</taxon>
    </lineage>
</organism>
<reference evidence="5" key="1">
    <citation type="submission" date="2025-08" db="UniProtKB">
        <authorList>
            <consortium name="Ensembl"/>
        </authorList>
    </citation>
    <scope>IDENTIFICATION</scope>
</reference>
<keyword evidence="1" id="KW-0391">Immunity</keyword>
<dbReference type="SMART" id="SM00409">
    <property type="entry name" value="IG"/>
    <property type="match status" value="1"/>
</dbReference>
<sequence length="184" mass="20596">KKPGERWRALAAPGHQLQEAGGGQRAPGDSVTLSCRGSGFTFEDYGLYWYRQSPEGRLEWWVSFISSPKGTIEDYGAAVKDRAKMSRDNSRSEAYLSLRPLQAQDSARYFCAVPRGQEMHMSFNTNIPARGCLRCREGESCQGLEPMGLKAVSKKSDASSVHHRYSWPVLHTAGILIYCQFDLE</sequence>
<dbReference type="InterPro" id="IPR013106">
    <property type="entry name" value="Ig_V-set"/>
</dbReference>
<dbReference type="PROSITE" id="PS50835">
    <property type="entry name" value="IG_LIKE"/>
    <property type="match status" value="1"/>
</dbReference>
<dbReference type="InterPro" id="IPR036179">
    <property type="entry name" value="Ig-like_dom_sf"/>
</dbReference>
<evidence type="ECO:0000259" key="4">
    <source>
        <dbReference type="PROSITE" id="PS50835"/>
    </source>
</evidence>
<evidence type="ECO:0000313" key="5">
    <source>
        <dbReference type="Ensembl" id="ENSZALP00000005771.1"/>
    </source>
</evidence>